<protein>
    <submittedName>
        <fullName evidence="5">Pyruvate dehydrogenase, E1 component, beta subunit</fullName>
        <ecNumber evidence="5">1.2.4.1</ecNumber>
    </submittedName>
</protein>
<name>A0A0D6EX37_9PROT</name>
<dbReference type="STRING" id="1581557.BN1208_0924"/>
<dbReference type="RefSeq" id="WP_046488325.1">
    <property type="nucleotide sequence ID" value="NZ_LN827929.1"/>
</dbReference>
<evidence type="ECO:0000313" key="5">
    <source>
        <dbReference type="EMBL" id="CEZ19808.1"/>
    </source>
</evidence>
<dbReference type="PANTHER" id="PTHR43257">
    <property type="entry name" value="PYRUVATE DEHYDROGENASE E1 COMPONENT BETA SUBUNIT"/>
    <property type="match status" value="1"/>
</dbReference>
<reference evidence="6" key="1">
    <citation type="submission" date="2014-12" db="EMBL/GenBank/DDBJ databases">
        <authorList>
            <person name="Salcher M.M."/>
        </authorList>
    </citation>
    <scope>NUCLEOTIDE SEQUENCE [LARGE SCALE GENOMIC DNA]</scope>
    <source>
        <strain evidence="6">MMS-10A-171</strain>
    </source>
</reference>
<gene>
    <name evidence="5" type="primary">Pdhb</name>
    <name evidence="5" type="ORF">BN1208_0924</name>
</gene>
<keyword evidence="2 5" id="KW-0560">Oxidoreductase</keyword>
<dbReference type="EC" id="1.2.4.1" evidence="5"/>
<evidence type="ECO:0000256" key="1">
    <source>
        <dbReference type="ARBA" id="ARBA00001964"/>
    </source>
</evidence>
<dbReference type="SMART" id="SM00861">
    <property type="entry name" value="Transket_pyr"/>
    <property type="match status" value="1"/>
</dbReference>
<dbReference type="HOGENOM" id="CLU_012907_1_0_4"/>
<dbReference type="Pfam" id="PF02780">
    <property type="entry name" value="Transketolase_C"/>
    <property type="match status" value="1"/>
</dbReference>
<sequence>MIELTFSDAINKALHLEMERDDSVFVFGIGVPDQIKIFGTTKGLLEKYGKKRCFDSPLSEDAMTGLAIGAAISGLRPVHVHIRVDFLLLTMNQLINMASSFIYGTNGNHSLPLVIRAIIGRGWGQGYQHSKSLFSYFTHIPGLIVIAPTSPSDALGLLQSAIRSNSPVIFLEHRWLYWAKESVDNNFSLVEIGKGKVLRKGKAVTVVAISWMVVETLVAAKILSEKGIDIEVIDPRTLRPLDTEIIFNSVKKTGRLIVADCDWINSGFSAEILSLVSEHLFQYMISSPVRIGFADCPCPTVRILEDEFYPNAGTIIHAVEKMLDKPLSILDGIDFYSHENKFKGPF</sequence>
<dbReference type="AlphaFoldDB" id="A0A0D6EX37"/>
<dbReference type="InterPro" id="IPR009014">
    <property type="entry name" value="Transketo_C/PFOR_II"/>
</dbReference>
<dbReference type="Gene3D" id="3.40.50.920">
    <property type="match status" value="1"/>
</dbReference>
<dbReference type="Gene3D" id="3.40.50.970">
    <property type="match status" value="1"/>
</dbReference>
<dbReference type="PANTHER" id="PTHR43257:SF2">
    <property type="entry name" value="PYRUVATE DEHYDROGENASE E1 COMPONENT SUBUNIT BETA"/>
    <property type="match status" value="1"/>
</dbReference>
<dbReference type="KEGG" id="mbat:BN1208_0924"/>
<organism evidence="5 6">
    <name type="scientific">Candidatus Methylopumilus planktonicus</name>
    <dbReference type="NCBI Taxonomy" id="1581557"/>
    <lineage>
        <taxon>Bacteria</taxon>
        <taxon>Pseudomonadati</taxon>
        <taxon>Pseudomonadota</taxon>
        <taxon>Betaproteobacteria</taxon>
        <taxon>Nitrosomonadales</taxon>
        <taxon>Methylophilaceae</taxon>
        <taxon>Candidatus Methylopumilus</taxon>
    </lineage>
</organism>
<dbReference type="InterPro" id="IPR029061">
    <property type="entry name" value="THDP-binding"/>
</dbReference>
<evidence type="ECO:0000313" key="6">
    <source>
        <dbReference type="Proteomes" id="UP000064007"/>
    </source>
</evidence>
<accession>A0A0D6EX37</accession>
<dbReference type="Pfam" id="PF02779">
    <property type="entry name" value="Transket_pyr"/>
    <property type="match status" value="1"/>
</dbReference>
<keyword evidence="5" id="KW-0670">Pyruvate</keyword>
<feature type="domain" description="Transketolase-like pyrimidine-binding" evidence="4">
    <location>
        <begin position="4"/>
        <end position="179"/>
    </location>
</feature>
<evidence type="ECO:0000256" key="2">
    <source>
        <dbReference type="ARBA" id="ARBA00023002"/>
    </source>
</evidence>
<dbReference type="CDD" id="cd07036">
    <property type="entry name" value="TPP_PYR_E1-PDHc-beta_like"/>
    <property type="match status" value="1"/>
</dbReference>
<dbReference type="SUPFAM" id="SSF52922">
    <property type="entry name" value="TK C-terminal domain-like"/>
    <property type="match status" value="1"/>
</dbReference>
<dbReference type="InterPro" id="IPR033248">
    <property type="entry name" value="Transketolase_C"/>
</dbReference>
<keyword evidence="6" id="KW-1185">Reference proteome</keyword>
<dbReference type="Proteomes" id="UP000064007">
    <property type="component" value="Chromosome 1"/>
</dbReference>
<dbReference type="GO" id="GO:0004739">
    <property type="term" value="F:pyruvate dehydrogenase (acetyl-transferring) activity"/>
    <property type="evidence" value="ECO:0007669"/>
    <property type="project" value="UniProtKB-EC"/>
</dbReference>
<dbReference type="OrthoDB" id="9780894at2"/>
<evidence type="ECO:0000259" key="4">
    <source>
        <dbReference type="SMART" id="SM00861"/>
    </source>
</evidence>
<dbReference type="EMBL" id="LN827929">
    <property type="protein sequence ID" value="CEZ19808.1"/>
    <property type="molecule type" value="Genomic_DNA"/>
</dbReference>
<comment type="cofactor">
    <cofactor evidence="1">
        <name>thiamine diphosphate</name>
        <dbReference type="ChEBI" id="CHEBI:58937"/>
    </cofactor>
</comment>
<dbReference type="SUPFAM" id="SSF52518">
    <property type="entry name" value="Thiamin diphosphate-binding fold (THDP-binding)"/>
    <property type="match status" value="1"/>
</dbReference>
<dbReference type="InterPro" id="IPR005475">
    <property type="entry name" value="Transketolase-like_Pyr-bd"/>
</dbReference>
<keyword evidence="3" id="KW-0786">Thiamine pyrophosphate</keyword>
<proteinExistence type="predicted"/>
<evidence type="ECO:0000256" key="3">
    <source>
        <dbReference type="ARBA" id="ARBA00023052"/>
    </source>
</evidence>